<dbReference type="Proteomes" id="UP000621492">
    <property type="component" value="Unassembled WGS sequence"/>
</dbReference>
<dbReference type="SUPFAM" id="SSF53187">
    <property type="entry name" value="Zn-dependent exopeptidases"/>
    <property type="match status" value="1"/>
</dbReference>
<keyword evidence="2" id="KW-1133">Transmembrane helix</keyword>
<dbReference type="InterPro" id="IPR010897">
    <property type="entry name" value="Spore_II_P"/>
</dbReference>
<feature type="compositionally biased region" description="Acidic residues" evidence="1">
    <location>
        <begin position="141"/>
        <end position="153"/>
    </location>
</feature>
<dbReference type="EMBL" id="BMJD01000004">
    <property type="protein sequence ID" value="GGB34241.1"/>
    <property type="molecule type" value="Genomic_DNA"/>
</dbReference>
<evidence type="ECO:0000313" key="4">
    <source>
        <dbReference type="Proteomes" id="UP000621492"/>
    </source>
</evidence>
<reference evidence="3" key="2">
    <citation type="submission" date="2020-09" db="EMBL/GenBank/DDBJ databases">
        <authorList>
            <person name="Sun Q."/>
            <person name="Zhou Y."/>
        </authorList>
    </citation>
    <scope>NUCLEOTIDE SEQUENCE</scope>
    <source>
        <strain evidence="3">CGMCC 1.15454</strain>
    </source>
</reference>
<keyword evidence="2" id="KW-0812">Transmembrane</keyword>
<evidence type="ECO:0000256" key="2">
    <source>
        <dbReference type="SAM" id="Phobius"/>
    </source>
</evidence>
<reference evidence="3" key="1">
    <citation type="journal article" date="2014" name="Int. J. Syst. Evol. Microbiol.">
        <title>Complete genome sequence of Corynebacterium casei LMG S-19264T (=DSM 44701T), isolated from a smear-ripened cheese.</title>
        <authorList>
            <consortium name="US DOE Joint Genome Institute (JGI-PGF)"/>
            <person name="Walter F."/>
            <person name="Albersmeier A."/>
            <person name="Kalinowski J."/>
            <person name="Ruckert C."/>
        </authorList>
    </citation>
    <scope>NUCLEOTIDE SEQUENCE</scope>
    <source>
        <strain evidence="3">CGMCC 1.15454</strain>
    </source>
</reference>
<gene>
    <name evidence="3" type="ORF">GCM10011409_09610</name>
</gene>
<feature type="region of interest" description="Disordered" evidence="1">
    <location>
        <begin position="121"/>
        <end position="165"/>
    </location>
</feature>
<dbReference type="Gene3D" id="3.40.630.40">
    <property type="entry name" value="Zn-dependent exopeptidases"/>
    <property type="match status" value="1"/>
</dbReference>
<sequence>MMKTNYNKKSKLHLLTKIVGFIVLTFAAIVIISSLQVKVFQSQSLEQLTKSGTFTNIFLHMLGDQIPQFEDTFSDELSTPSLSNVAIESLTGIKIDNLATSFLQEIPGVHLAKSGRYIAGEKVNDGDMPQESPPPNFDELLAGEDPNEDEESAPDNKNKKNPANPSVYIYHSHSWEGFLPLIEEDVKPSVSSSVDNDENVVLVGSMLTEQLEHYGISTFHNKVNMGQALHDKGWDSDNSYDLTREFVQTAVAQHKSMEYFIDIHRDAARKDKTTATINGKKYAKLYFVVGVEHENYENNLAFAKKINEKLEAKYPGISRGIYPKSKFEGNGVYNQDISNHSLLIEMGGVDNTKEELKNTVDAFAKVFNEIYDGAIEVNAQ</sequence>
<name>A0A9W5TV67_9BACI</name>
<feature type="transmembrane region" description="Helical" evidence="2">
    <location>
        <begin position="12"/>
        <end position="35"/>
    </location>
</feature>
<dbReference type="Pfam" id="PF07454">
    <property type="entry name" value="SpoIIP"/>
    <property type="match status" value="1"/>
</dbReference>
<accession>A0A9W5TV67</accession>
<keyword evidence="2" id="KW-0472">Membrane</keyword>
<protein>
    <submittedName>
        <fullName evidence="3">Stage II sporulation protein P</fullName>
    </submittedName>
</protein>
<dbReference type="NCBIfam" id="TIGR02867">
    <property type="entry name" value="spore_II_P"/>
    <property type="match status" value="1"/>
</dbReference>
<evidence type="ECO:0000313" key="3">
    <source>
        <dbReference type="EMBL" id="GGB34241.1"/>
    </source>
</evidence>
<evidence type="ECO:0000256" key="1">
    <source>
        <dbReference type="SAM" id="MobiDB-lite"/>
    </source>
</evidence>
<keyword evidence="4" id="KW-1185">Reference proteome</keyword>
<organism evidence="3 4">
    <name type="scientific">Lentibacillus populi</name>
    <dbReference type="NCBI Taxonomy" id="1827502"/>
    <lineage>
        <taxon>Bacteria</taxon>
        <taxon>Bacillati</taxon>
        <taxon>Bacillota</taxon>
        <taxon>Bacilli</taxon>
        <taxon>Bacillales</taxon>
        <taxon>Bacillaceae</taxon>
        <taxon>Lentibacillus</taxon>
    </lineage>
</organism>
<proteinExistence type="predicted"/>
<comment type="caution">
    <text evidence="3">The sequence shown here is derived from an EMBL/GenBank/DDBJ whole genome shotgun (WGS) entry which is preliminary data.</text>
</comment>
<dbReference type="AlphaFoldDB" id="A0A9W5TV67"/>